<evidence type="ECO:0000313" key="5">
    <source>
        <dbReference type="EMBL" id="WAI49387.1"/>
    </source>
</evidence>
<evidence type="ECO:0000313" key="6">
    <source>
        <dbReference type="Proteomes" id="UP001163624"/>
    </source>
</evidence>
<dbReference type="PANTHER" id="PTHR47894:SF1">
    <property type="entry name" value="HTH-TYPE TRANSCRIPTIONAL REGULATOR VQSM"/>
    <property type="match status" value="1"/>
</dbReference>
<dbReference type="InterPro" id="IPR018060">
    <property type="entry name" value="HTH_AraC"/>
</dbReference>
<organism evidence="5 6">
    <name type="scientific">Pseudomonas triclosanedens</name>
    <dbReference type="NCBI Taxonomy" id="2961893"/>
    <lineage>
        <taxon>Bacteria</taxon>
        <taxon>Pseudomonadati</taxon>
        <taxon>Pseudomonadota</taxon>
        <taxon>Gammaproteobacteria</taxon>
        <taxon>Pseudomonadales</taxon>
        <taxon>Pseudomonadaceae</taxon>
        <taxon>Pseudomonas</taxon>
    </lineage>
</organism>
<proteinExistence type="predicted"/>
<keyword evidence="1" id="KW-0805">Transcription regulation</keyword>
<protein>
    <submittedName>
        <fullName evidence="5">AraC family transcriptional regulator ligand-binding domain-containing protein</fullName>
    </submittedName>
</protein>
<accession>A0ABY6ZXU1</accession>
<sequence>MPTPELNFPAAPALTQSATLRRLLYESLADLGFDPTDIYRQALQKVRLPAPAQSGRLVHDDAPLFWTTLDEITGDRDIGLHLGEVMKPRLLDVVGYLLMASADLREALQSFLRFQHILSGGFAAQMREEGEQVRLILDLNYLGVPSLRQQMECLMLLFLKLLALITDGEFRANAIEFRHSQPRRLTEHRRLYELTPCFGQPNDALLFDRMLLSRPSRTANPDLHRLLSGHAREQLGTFDENDLLNRLRYLIGIRLGDGECSLRSCASELGVRPGLLQRSLASRAQTFRDVREEVRRQRAAEMLERGAAIREVARACGFAELSPFYRAFRRWYSAPPERYRQRLRGGVAES</sequence>
<dbReference type="Pfam" id="PF12833">
    <property type="entry name" value="HTH_18"/>
    <property type="match status" value="1"/>
</dbReference>
<evidence type="ECO:0000256" key="3">
    <source>
        <dbReference type="ARBA" id="ARBA00023163"/>
    </source>
</evidence>
<feature type="domain" description="HTH araC/xylS-type" evidence="4">
    <location>
        <begin position="245"/>
        <end position="342"/>
    </location>
</feature>
<keyword evidence="6" id="KW-1185">Reference proteome</keyword>
<evidence type="ECO:0000256" key="1">
    <source>
        <dbReference type="ARBA" id="ARBA00023015"/>
    </source>
</evidence>
<name>A0ABY6ZXU1_9PSED</name>
<dbReference type="RefSeq" id="WP_254475343.1">
    <property type="nucleotide sequence ID" value="NZ_CP113432.1"/>
</dbReference>
<dbReference type="Proteomes" id="UP001163624">
    <property type="component" value="Chromosome"/>
</dbReference>
<dbReference type="PANTHER" id="PTHR47894">
    <property type="entry name" value="HTH-TYPE TRANSCRIPTIONAL REGULATOR GADX"/>
    <property type="match status" value="1"/>
</dbReference>
<dbReference type="SMART" id="SM00342">
    <property type="entry name" value="HTH_ARAC"/>
    <property type="match status" value="1"/>
</dbReference>
<dbReference type="InterPro" id="IPR032687">
    <property type="entry name" value="AraC-type_N"/>
</dbReference>
<keyword evidence="2" id="KW-0238">DNA-binding</keyword>
<dbReference type="PROSITE" id="PS01124">
    <property type="entry name" value="HTH_ARAC_FAMILY_2"/>
    <property type="match status" value="1"/>
</dbReference>
<dbReference type="Pfam" id="PF12625">
    <property type="entry name" value="Arabinose_bd"/>
    <property type="match status" value="1"/>
</dbReference>
<gene>
    <name evidence="5" type="ORF">OU419_27235</name>
</gene>
<dbReference type="EMBL" id="CP113432">
    <property type="protein sequence ID" value="WAI49387.1"/>
    <property type="molecule type" value="Genomic_DNA"/>
</dbReference>
<evidence type="ECO:0000256" key="2">
    <source>
        <dbReference type="ARBA" id="ARBA00023125"/>
    </source>
</evidence>
<dbReference type="Gene3D" id="1.10.10.60">
    <property type="entry name" value="Homeodomain-like"/>
    <property type="match status" value="1"/>
</dbReference>
<reference evidence="5" key="1">
    <citation type="submission" date="2022-11" db="EMBL/GenBank/DDBJ databases">
        <title>Pseudomonas triclosanedens sp. nov., a triclosan degrader isolated from activated sludge.</title>
        <authorList>
            <person name="Yin Y."/>
            <person name="Lu Z."/>
        </authorList>
    </citation>
    <scope>NUCLEOTIDE SEQUENCE</scope>
    <source>
        <strain evidence="5">ZM23</strain>
    </source>
</reference>
<dbReference type="SUPFAM" id="SSF46689">
    <property type="entry name" value="Homeodomain-like"/>
    <property type="match status" value="1"/>
</dbReference>
<dbReference type="InterPro" id="IPR009057">
    <property type="entry name" value="Homeodomain-like_sf"/>
</dbReference>
<keyword evidence="3" id="KW-0804">Transcription</keyword>
<evidence type="ECO:0000259" key="4">
    <source>
        <dbReference type="PROSITE" id="PS01124"/>
    </source>
</evidence>